<dbReference type="AlphaFoldDB" id="A0A2M9BK67"/>
<protein>
    <recommendedName>
        <fullName evidence="3">2,3-dihydro-2,3-dihydroxybenzoate dehydrogenase</fullName>
        <ecNumber evidence="3">1.3.1.28</ecNumber>
    </recommendedName>
</protein>
<organism evidence="6 7">
    <name type="scientific">Mumia flava</name>
    <dbReference type="NCBI Taxonomy" id="1348852"/>
    <lineage>
        <taxon>Bacteria</taxon>
        <taxon>Bacillati</taxon>
        <taxon>Actinomycetota</taxon>
        <taxon>Actinomycetes</taxon>
        <taxon>Propionibacteriales</taxon>
        <taxon>Nocardioidaceae</taxon>
        <taxon>Mumia</taxon>
    </lineage>
</organism>
<evidence type="ECO:0000256" key="2">
    <source>
        <dbReference type="ARBA" id="ARBA00023002"/>
    </source>
</evidence>
<dbReference type="PROSITE" id="PS00061">
    <property type="entry name" value="ADH_SHORT"/>
    <property type="match status" value="1"/>
</dbReference>
<dbReference type="PRINTS" id="PR01397">
    <property type="entry name" value="DHBDHDRGNASE"/>
</dbReference>
<comment type="similarity">
    <text evidence="1 4">Belongs to the short-chain dehydrogenases/reductases (SDR) family.</text>
</comment>
<feature type="domain" description="Ketoreductase" evidence="5">
    <location>
        <begin position="3"/>
        <end position="195"/>
    </location>
</feature>
<comment type="caution">
    <text evidence="6">The sequence shown here is derived from an EMBL/GenBank/DDBJ whole genome shotgun (WGS) entry which is preliminary data.</text>
</comment>
<dbReference type="NCBIfam" id="TIGR04316">
    <property type="entry name" value="dhbA_paeA"/>
    <property type="match status" value="1"/>
</dbReference>
<dbReference type="InterPro" id="IPR020904">
    <property type="entry name" value="Sc_DH/Rdtase_CS"/>
</dbReference>
<dbReference type="InterPro" id="IPR003560">
    <property type="entry name" value="DHB_DH"/>
</dbReference>
<evidence type="ECO:0000256" key="1">
    <source>
        <dbReference type="ARBA" id="ARBA00006484"/>
    </source>
</evidence>
<dbReference type="RefSeq" id="WP_211288062.1">
    <property type="nucleotide sequence ID" value="NZ_PGEZ01000001.1"/>
</dbReference>
<name>A0A2M9BK67_9ACTN</name>
<evidence type="ECO:0000256" key="4">
    <source>
        <dbReference type="RuleBase" id="RU000363"/>
    </source>
</evidence>
<dbReference type="PANTHER" id="PTHR43669:SF3">
    <property type="entry name" value="ALCOHOL DEHYDROGENASE, PUTATIVE (AFU_ORTHOLOGUE AFUA_3G03445)-RELATED"/>
    <property type="match status" value="1"/>
</dbReference>
<keyword evidence="2" id="KW-0560">Oxidoreductase</keyword>
<dbReference type="GO" id="GO:0019290">
    <property type="term" value="P:siderophore biosynthetic process"/>
    <property type="evidence" value="ECO:0007669"/>
    <property type="project" value="InterPro"/>
</dbReference>
<accession>A0A2M9BK67</accession>
<evidence type="ECO:0000259" key="5">
    <source>
        <dbReference type="SMART" id="SM00822"/>
    </source>
</evidence>
<dbReference type="SMART" id="SM00822">
    <property type="entry name" value="PKS_KR"/>
    <property type="match status" value="1"/>
</dbReference>
<keyword evidence="7" id="KW-1185">Reference proteome</keyword>
<dbReference type="PANTHER" id="PTHR43669">
    <property type="entry name" value="5-KETO-D-GLUCONATE 5-REDUCTASE"/>
    <property type="match status" value="1"/>
</dbReference>
<proteinExistence type="inferred from homology"/>
<dbReference type="PRINTS" id="PR00080">
    <property type="entry name" value="SDRFAMILY"/>
</dbReference>
<dbReference type="InterPro" id="IPR002347">
    <property type="entry name" value="SDR_fam"/>
</dbReference>
<dbReference type="InterPro" id="IPR057326">
    <property type="entry name" value="KR_dom"/>
</dbReference>
<dbReference type="EC" id="1.3.1.28" evidence="3"/>
<dbReference type="SUPFAM" id="SSF51735">
    <property type="entry name" value="NAD(P)-binding Rossmann-fold domains"/>
    <property type="match status" value="1"/>
</dbReference>
<evidence type="ECO:0000313" key="7">
    <source>
        <dbReference type="Proteomes" id="UP000230842"/>
    </source>
</evidence>
<reference evidence="6 7" key="1">
    <citation type="submission" date="2017-11" db="EMBL/GenBank/DDBJ databases">
        <title>Genomic Encyclopedia of Archaeal and Bacterial Type Strains, Phase II (KMG-II): From Individual Species to Whole Genera.</title>
        <authorList>
            <person name="Goeker M."/>
        </authorList>
    </citation>
    <scope>NUCLEOTIDE SEQUENCE [LARGE SCALE GENOMIC DNA]</scope>
    <source>
        <strain evidence="6 7">DSM 27763</strain>
    </source>
</reference>
<dbReference type="EMBL" id="PGEZ01000001">
    <property type="protein sequence ID" value="PJJ58337.1"/>
    <property type="molecule type" value="Genomic_DNA"/>
</dbReference>
<evidence type="ECO:0000313" key="6">
    <source>
        <dbReference type="EMBL" id="PJJ58337.1"/>
    </source>
</evidence>
<dbReference type="InterPro" id="IPR036291">
    <property type="entry name" value="NAD(P)-bd_dom_sf"/>
</dbReference>
<dbReference type="Pfam" id="PF00106">
    <property type="entry name" value="adh_short"/>
    <property type="match status" value="1"/>
</dbReference>
<dbReference type="FunFam" id="3.40.50.720:FF:000084">
    <property type="entry name" value="Short-chain dehydrogenase reductase"/>
    <property type="match status" value="1"/>
</dbReference>
<sequence length="253" mass="26196">MSSSTLITGAAGGIGRAVARRVLAAGGRVALLDSDHEQLERVAAELGAGDRVATLPTDVTDAEAVQRSLAAATARFGTVDHAVCAAGVLRPATVLDGSPADWEHHLQVNATGTFHTLRAVVPPMIDRRRGAVVVVGSNAAQVPRRSMAAYAASKAAAAALTRCLGLEAAPYGVRCNVVEPGSTDTGMQRDLWRDPDDGARRAVDGDPAEFRLGIPLGRIAEPDDVAGVITFLLSDDARHVTLQRVLVDGGASL</sequence>
<dbReference type="GO" id="GO:0008667">
    <property type="term" value="F:2,3-dihydro-2,3-dihydroxybenzoate dehydrogenase activity"/>
    <property type="evidence" value="ECO:0007669"/>
    <property type="project" value="UniProtKB-UniRule"/>
</dbReference>
<gene>
    <name evidence="6" type="ORF">CLV56_2588</name>
</gene>
<dbReference type="Gene3D" id="3.40.50.720">
    <property type="entry name" value="NAD(P)-binding Rossmann-like Domain"/>
    <property type="match status" value="1"/>
</dbReference>
<dbReference type="Proteomes" id="UP000230842">
    <property type="component" value="Unassembled WGS sequence"/>
</dbReference>
<evidence type="ECO:0000256" key="3">
    <source>
        <dbReference type="NCBIfam" id="TIGR04316"/>
    </source>
</evidence>